<comment type="similarity">
    <text evidence="1">Belongs to the UPF0177 family.</text>
</comment>
<keyword evidence="2" id="KW-0472">Membrane</keyword>
<feature type="transmembrane region" description="Helical" evidence="2">
    <location>
        <begin position="12"/>
        <end position="33"/>
    </location>
</feature>
<feature type="transmembrane region" description="Helical" evidence="2">
    <location>
        <begin position="142"/>
        <end position="162"/>
    </location>
</feature>
<feature type="transmembrane region" description="Helical" evidence="2">
    <location>
        <begin position="294"/>
        <end position="310"/>
    </location>
</feature>
<feature type="transmembrane region" description="Helical" evidence="2">
    <location>
        <begin position="221"/>
        <end position="244"/>
    </location>
</feature>
<dbReference type="RefSeq" id="WP_035181359.1">
    <property type="nucleotide sequence ID" value="NZ_BAKI01000063.1"/>
</dbReference>
<dbReference type="GO" id="GO:0080120">
    <property type="term" value="P:CAAX-box protein maturation"/>
    <property type="evidence" value="ECO:0007669"/>
    <property type="project" value="UniProtKB-ARBA"/>
</dbReference>
<feature type="transmembrane region" description="Helical" evidence="2">
    <location>
        <begin position="114"/>
        <end position="135"/>
    </location>
</feature>
<evidence type="ECO:0000256" key="1">
    <source>
        <dbReference type="ARBA" id="ARBA00009067"/>
    </source>
</evidence>
<feature type="transmembrane region" description="Helical" evidence="2">
    <location>
        <begin position="79"/>
        <end position="102"/>
    </location>
</feature>
<keyword evidence="2" id="KW-0812">Transmembrane</keyword>
<organism evidence="4 5">
    <name type="scientific">Lentilactobacillus farraginis DSM 18382 = JCM 14108</name>
    <dbReference type="NCBI Taxonomy" id="1423743"/>
    <lineage>
        <taxon>Bacteria</taxon>
        <taxon>Bacillati</taxon>
        <taxon>Bacillota</taxon>
        <taxon>Bacilli</taxon>
        <taxon>Lactobacillales</taxon>
        <taxon>Lactobacillaceae</taxon>
        <taxon>Lentilactobacillus</taxon>
    </lineage>
</organism>
<proteinExistence type="inferred from homology"/>
<feature type="transmembrane region" description="Helical" evidence="2">
    <location>
        <begin position="182"/>
        <end position="201"/>
    </location>
</feature>
<dbReference type="InterPro" id="IPR003675">
    <property type="entry name" value="Rce1/LyrA-like_dom"/>
</dbReference>
<feature type="transmembrane region" description="Helical" evidence="2">
    <location>
        <begin position="322"/>
        <end position="347"/>
    </location>
</feature>
<feature type="domain" description="CAAX prenyl protease 2/Lysostaphin resistance protein A-like" evidence="3">
    <location>
        <begin position="255"/>
        <end position="358"/>
    </location>
</feature>
<dbReference type="Proteomes" id="UP000019488">
    <property type="component" value="Unassembled WGS sequence"/>
</dbReference>
<evidence type="ECO:0000256" key="2">
    <source>
        <dbReference type="SAM" id="Phobius"/>
    </source>
</evidence>
<protein>
    <recommendedName>
        <fullName evidence="3">CAAX prenyl protease 2/Lysostaphin resistance protein A-like domain-containing protein</fullName>
    </recommendedName>
</protein>
<name>X0PMG6_9LACO</name>
<reference evidence="4" key="1">
    <citation type="journal article" date="2014" name="Genome Announc.">
        <title>Draft Genome Sequences of Two Lactobacillus Strains, L. farraginis JCM 14108T and L. composti JCM 14202T, Isolated from Compost of Distilled Shochu Residue.</title>
        <authorList>
            <person name="Yuki M."/>
            <person name="Oshima K."/>
            <person name="Suda W."/>
            <person name="Kitahara M."/>
            <person name="Kitamura K."/>
            <person name="Iida T."/>
            <person name="Hattori M."/>
            <person name="Ohkuma M."/>
        </authorList>
    </citation>
    <scope>NUCLEOTIDE SEQUENCE [LARGE SCALE GENOMIC DNA]</scope>
    <source>
        <strain evidence="4">JCM 14108</strain>
    </source>
</reference>
<keyword evidence="2" id="KW-1133">Transmembrane helix</keyword>
<comment type="caution">
    <text evidence="4">The sequence shown here is derived from an EMBL/GenBank/DDBJ whole genome shotgun (WGS) entry which is preliminary data.</text>
</comment>
<feature type="transmembrane region" description="Helical" evidence="2">
    <location>
        <begin position="45"/>
        <end position="67"/>
    </location>
</feature>
<evidence type="ECO:0000313" key="5">
    <source>
        <dbReference type="Proteomes" id="UP000019488"/>
    </source>
</evidence>
<dbReference type="AlphaFoldDB" id="X0PMG6"/>
<gene>
    <name evidence="4" type="ORF">JCM14108_3123</name>
</gene>
<dbReference type="eggNOG" id="COG1266">
    <property type="taxonomic scope" value="Bacteria"/>
</dbReference>
<feature type="transmembrane region" description="Helical" evidence="2">
    <location>
        <begin position="256"/>
        <end position="274"/>
    </location>
</feature>
<dbReference type="Pfam" id="PF02517">
    <property type="entry name" value="Rce1-like"/>
    <property type="match status" value="1"/>
</dbReference>
<dbReference type="STRING" id="1423743.FD41_GL001166"/>
<dbReference type="EMBL" id="BAKI01000063">
    <property type="protein sequence ID" value="GAF38026.1"/>
    <property type="molecule type" value="Genomic_DNA"/>
</dbReference>
<sequence>MATLTPRFTHSVSLIFKIQCTLIIAILSGSLLINAQFTMAQFGSWGNLVILFGIPIIGLIIPSLNHTANESFLPKGIKICLRLLITSFYPNLVFLSIAFLLHPLIEQSRSAKMPIIYLAFLIAVISLIPYIKIIIIDETGPIARMLIIFAYLYFFPTTSYRLGVLGFNPYYADQIAIKFNGTSILAIISYLFLFATTGYVMHQWRFNLPKFKINSKIHVTWLFIICLVACLELNATAASWHNIFYHFDWQPVSGPLAYFVMIVISVCCYEEFIFRYAIFWQLLRFKHPNNKAQILEPILISSLLFGLWHLSNLNHQSLPATLLQLIGAIGTGFILATITLYTGTIWISIVLHSLMDLVASPKSPVPFPKPLPPLKLNTCCLLRYLKLAYRCYYYWPRDLKPPFNRRWFTFKLNDYGYCSRA</sequence>
<evidence type="ECO:0000259" key="3">
    <source>
        <dbReference type="Pfam" id="PF02517"/>
    </source>
</evidence>
<dbReference type="GO" id="GO:0004175">
    <property type="term" value="F:endopeptidase activity"/>
    <property type="evidence" value="ECO:0007669"/>
    <property type="project" value="UniProtKB-ARBA"/>
</dbReference>
<accession>X0PMG6</accession>
<evidence type="ECO:0000313" key="4">
    <source>
        <dbReference type="EMBL" id="GAF38026.1"/>
    </source>
</evidence>